<gene>
    <name evidence="2" type="ORF">E6H05_11650</name>
</gene>
<dbReference type="Proteomes" id="UP000318834">
    <property type="component" value="Unassembled WGS sequence"/>
</dbReference>
<dbReference type="AlphaFoldDB" id="A0A537IL88"/>
<evidence type="ECO:0000313" key="3">
    <source>
        <dbReference type="Proteomes" id="UP000318834"/>
    </source>
</evidence>
<protein>
    <recommendedName>
        <fullName evidence="4">DUF4386 family protein</fullName>
    </recommendedName>
</protein>
<dbReference type="EMBL" id="VBAP01000095">
    <property type="protein sequence ID" value="TMI72004.1"/>
    <property type="molecule type" value="Genomic_DNA"/>
</dbReference>
<organism evidence="2 3">
    <name type="scientific">Candidatus Segetimicrobium genomatis</name>
    <dbReference type="NCBI Taxonomy" id="2569760"/>
    <lineage>
        <taxon>Bacteria</taxon>
        <taxon>Bacillati</taxon>
        <taxon>Candidatus Sysuimicrobiota</taxon>
        <taxon>Candidatus Sysuimicrobiia</taxon>
        <taxon>Candidatus Sysuimicrobiales</taxon>
        <taxon>Candidatus Segetimicrobiaceae</taxon>
        <taxon>Candidatus Segetimicrobium</taxon>
    </lineage>
</organism>
<evidence type="ECO:0000256" key="1">
    <source>
        <dbReference type="SAM" id="Phobius"/>
    </source>
</evidence>
<sequence length="212" mass="22414">MERLQRHGGTAGYVSAFCLLVLLILSFGVPGTGATYADPARALAQIAGDRWLWRLSNLAGILASGLAVVFTIGLWVRLREPAPARATVVLYLAIIGLGGYALSGFVLWKGGLAMASFLVRDQVAATHAWLALDFMARGAADVGNAFVGTALLIVGWAIADTGALSRRVGWLAGLTGIMTLLVIRPFASVVEILQVLLTIVWLAWAGSELRKA</sequence>
<name>A0A537IL88_9BACT</name>
<feature type="transmembrane region" description="Helical" evidence="1">
    <location>
        <begin position="51"/>
        <end position="76"/>
    </location>
</feature>
<accession>A0A537IL88</accession>
<feature type="transmembrane region" description="Helical" evidence="1">
    <location>
        <begin position="88"/>
        <end position="108"/>
    </location>
</feature>
<proteinExistence type="predicted"/>
<evidence type="ECO:0008006" key="4">
    <source>
        <dbReference type="Google" id="ProtNLM"/>
    </source>
</evidence>
<comment type="caution">
    <text evidence="2">The sequence shown here is derived from an EMBL/GenBank/DDBJ whole genome shotgun (WGS) entry which is preliminary data.</text>
</comment>
<feature type="transmembrane region" description="Helical" evidence="1">
    <location>
        <begin position="142"/>
        <end position="159"/>
    </location>
</feature>
<feature type="transmembrane region" description="Helical" evidence="1">
    <location>
        <begin position="12"/>
        <end position="31"/>
    </location>
</feature>
<keyword evidence="1" id="KW-0472">Membrane</keyword>
<evidence type="ECO:0000313" key="2">
    <source>
        <dbReference type="EMBL" id="TMI72004.1"/>
    </source>
</evidence>
<reference evidence="2 3" key="1">
    <citation type="journal article" date="2019" name="Nat. Microbiol.">
        <title>Mediterranean grassland soil C-N compound turnover is dependent on rainfall and depth, and is mediated by genomically divergent microorganisms.</title>
        <authorList>
            <person name="Diamond S."/>
            <person name="Andeer P.F."/>
            <person name="Li Z."/>
            <person name="Crits-Christoph A."/>
            <person name="Burstein D."/>
            <person name="Anantharaman K."/>
            <person name="Lane K.R."/>
            <person name="Thomas B.C."/>
            <person name="Pan C."/>
            <person name="Northen T.R."/>
            <person name="Banfield J.F."/>
        </authorList>
    </citation>
    <scope>NUCLEOTIDE SEQUENCE [LARGE SCALE GENOMIC DNA]</scope>
    <source>
        <strain evidence="2">NP_8</strain>
    </source>
</reference>
<keyword evidence="1" id="KW-0812">Transmembrane</keyword>
<keyword evidence="1" id="KW-1133">Transmembrane helix</keyword>